<proteinExistence type="predicted"/>
<evidence type="ECO:0000256" key="1">
    <source>
        <dbReference type="SAM" id="SignalP"/>
    </source>
</evidence>
<evidence type="ECO:0000313" key="2">
    <source>
        <dbReference type="EMBL" id="MDX8149749.1"/>
    </source>
</evidence>
<comment type="caution">
    <text evidence="2">The sequence shown here is derived from an EMBL/GenBank/DDBJ whole genome shotgun (WGS) entry which is preliminary data.</text>
</comment>
<dbReference type="EMBL" id="JAXAVU010000019">
    <property type="protein sequence ID" value="MDX8149749.1"/>
    <property type="molecule type" value="Genomic_DNA"/>
</dbReference>
<reference evidence="2 3" key="2">
    <citation type="submission" date="2023-11" db="EMBL/GenBank/DDBJ databases">
        <authorList>
            <person name="Lara A.C."/>
            <person name="Chronakova A."/>
        </authorList>
    </citation>
    <scope>NUCLEOTIDE SEQUENCE [LARGE SCALE GENOMIC DNA]</scope>
    <source>
        <strain evidence="2 3">BCCO 10_0061</strain>
    </source>
</reference>
<name>A0ABU4VF11_9PSEU</name>
<accession>A0ABU4VF11</accession>
<keyword evidence="1" id="KW-0732">Signal</keyword>
<reference evidence="2 3" key="1">
    <citation type="submission" date="2023-11" db="EMBL/GenBank/DDBJ databases">
        <title>Lentzea sokolovensis, sp. nov., Lentzea kristufkii, sp. nov., and Lentzea miocenensis, sp. nov., rare actinobacteria from Sokolov Coal Basin, Miocene lacustrine sediment, Czech Republic.</title>
        <authorList>
            <person name="Lara A."/>
            <person name="Kotroba L."/>
            <person name="Nouioui I."/>
            <person name="Neumann-Schaal M."/>
            <person name="Mast Y."/>
            <person name="Chronakova A."/>
        </authorList>
    </citation>
    <scope>NUCLEOTIDE SEQUENCE [LARGE SCALE GENOMIC DNA]</scope>
    <source>
        <strain evidence="2 3">BCCO 10_0061</strain>
    </source>
</reference>
<evidence type="ECO:0000313" key="3">
    <source>
        <dbReference type="Proteomes" id="UP001285352"/>
    </source>
</evidence>
<gene>
    <name evidence="2" type="ORF">SK854_47035</name>
</gene>
<feature type="signal peptide" evidence="1">
    <location>
        <begin position="1"/>
        <end position="18"/>
    </location>
</feature>
<protein>
    <submittedName>
        <fullName evidence="2">Uncharacterized protein</fullName>
    </submittedName>
</protein>
<organism evidence="2 3">
    <name type="scientific">Lentzea sokolovensis</name>
    <dbReference type="NCBI Taxonomy" id="3095429"/>
    <lineage>
        <taxon>Bacteria</taxon>
        <taxon>Bacillati</taxon>
        <taxon>Actinomycetota</taxon>
        <taxon>Actinomycetes</taxon>
        <taxon>Pseudonocardiales</taxon>
        <taxon>Pseudonocardiaceae</taxon>
        <taxon>Lentzea</taxon>
    </lineage>
</organism>
<dbReference type="Proteomes" id="UP001285352">
    <property type="component" value="Unassembled WGS sequence"/>
</dbReference>
<sequence>MTAAGAALATAAAAPASAGTPVFPQIATASAYALTVNGQTEGFSRTWLPGDEPISFWADEVVVGRTPLHPGWGVHLADEDAAPQLPENGVMLYAGVGAGTNVMAERVASIALTDSQGPFLAFGEINRRAKCNIDPDGYNAIGDTSKLALYLRDAAGEMVKAPTNGMGVHTLTNVDAGDSATPDGAQRTTTIELRGGQRASILETWRSEFPHTYEWADGIRLTVTQQLGTEPPVVYSFLLGGGACGA</sequence>
<feature type="chain" id="PRO_5045921593" evidence="1">
    <location>
        <begin position="19"/>
        <end position="246"/>
    </location>
</feature>
<dbReference type="RefSeq" id="WP_319981716.1">
    <property type="nucleotide sequence ID" value="NZ_JAXAVU010000019.1"/>
</dbReference>
<keyword evidence="3" id="KW-1185">Reference proteome</keyword>